<protein>
    <submittedName>
        <fullName evidence="1">Uncharacterized protein</fullName>
    </submittedName>
</protein>
<reference evidence="1 2" key="1">
    <citation type="journal article" date="2012" name="Proc. Natl. Acad. Sci. U.S.A.">
        <title>Genome streamlining and chemical defense in a coral reef symbiosis.</title>
        <authorList>
            <person name="Kwan J.C."/>
            <person name="Donia M.S."/>
            <person name="Han A.W."/>
            <person name="Hirose E."/>
            <person name="Haygood M.G."/>
            <person name="Schmidt E.W."/>
        </authorList>
    </citation>
    <scope>NUCLEOTIDE SEQUENCE [LARGE SCALE GENOMIC DNA]</scope>
    <source>
        <strain evidence="1 2">L2</strain>
    </source>
</reference>
<dbReference type="EMBL" id="CP003539">
    <property type="protein sequence ID" value="AFX98757.1"/>
    <property type="molecule type" value="Genomic_DNA"/>
</dbReference>
<evidence type="ECO:0000313" key="2">
    <source>
        <dbReference type="Proteomes" id="UP000010077"/>
    </source>
</evidence>
<gene>
    <name evidence="1" type="ORF">A1OE_566</name>
</gene>
<sequence>MIYYKKNNLTITKINCCLTISSCCLDNNKNYCHLENNKLILQVLISTV</sequence>
<dbReference type="HOGENOM" id="CLU_3150665_0_0_5"/>
<accession>K7YML0</accession>
<evidence type="ECO:0000313" key="1">
    <source>
        <dbReference type="EMBL" id="AFX98757.1"/>
    </source>
</evidence>
<dbReference type="KEGG" id="thal:A1OE_566"/>
<dbReference type="Proteomes" id="UP000010077">
    <property type="component" value="Chromosome"/>
</dbReference>
<name>K7YML0_9PROT</name>
<proteinExistence type="predicted"/>
<organism evidence="1 2">
    <name type="scientific">Candidatus Endolissoclinum faulkneri L2</name>
    <dbReference type="NCBI Taxonomy" id="1193729"/>
    <lineage>
        <taxon>Bacteria</taxon>
        <taxon>Pseudomonadati</taxon>
        <taxon>Pseudomonadota</taxon>
        <taxon>Alphaproteobacteria</taxon>
        <taxon>Rhodospirillales</taxon>
        <taxon>Rhodospirillaceae</taxon>
        <taxon>Candidatus Endolissoclinum</taxon>
    </lineage>
</organism>
<dbReference type="AlphaFoldDB" id="K7YML0"/>
<keyword evidence="2" id="KW-1185">Reference proteome</keyword>